<keyword evidence="1" id="KW-0677">Repeat</keyword>
<dbReference type="InterPro" id="IPR011990">
    <property type="entry name" value="TPR-like_helical_dom_sf"/>
</dbReference>
<dbReference type="InParanoid" id="A0A1E7FMI2"/>
<dbReference type="AlphaFoldDB" id="A0A1E7FMI2"/>
<dbReference type="SMART" id="SM00028">
    <property type="entry name" value="TPR"/>
    <property type="match status" value="2"/>
</dbReference>
<keyword evidence="2" id="KW-0802">TPR repeat</keyword>
<dbReference type="PANTHER" id="PTHR11242:SF0">
    <property type="entry name" value="TPR_REGION DOMAIN-CONTAINING PROTEIN"/>
    <property type="match status" value="1"/>
</dbReference>
<feature type="compositionally biased region" description="Low complexity" evidence="3">
    <location>
        <begin position="48"/>
        <end position="70"/>
    </location>
</feature>
<evidence type="ECO:0000256" key="1">
    <source>
        <dbReference type="ARBA" id="ARBA00022737"/>
    </source>
</evidence>
<dbReference type="KEGG" id="fcy:FRACYDRAFT_235431"/>
<dbReference type="Gene3D" id="1.25.40.10">
    <property type="entry name" value="Tetratricopeptide repeat domain"/>
    <property type="match status" value="1"/>
</dbReference>
<gene>
    <name evidence="4" type="ORF">FRACYDRAFT_235431</name>
</gene>
<organism evidence="4 5">
    <name type="scientific">Fragilariopsis cylindrus CCMP1102</name>
    <dbReference type="NCBI Taxonomy" id="635003"/>
    <lineage>
        <taxon>Eukaryota</taxon>
        <taxon>Sar</taxon>
        <taxon>Stramenopiles</taxon>
        <taxon>Ochrophyta</taxon>
        <taxon>Bacillariophyta</taxon>
        <taxon>Bacillariophyceae</taxon>
        <taxon>Bacillariophycidae</taxon>
        <taxon>Bacillariales</taxon>
        <taxon>Bacillariaceae</taxon>
        <taxon>Fragilariopsis</taxon>
    </lineage>
</organism>
<evidence type="ECO:0000256" key="2">
    <source>
        <dbReference type="ARBA" id="ARBA00022803"/>
    </source>
</evidence>
<dbReference type="InterPro" id="IPR039663">
    <property type="entry name" value="AIP/AIPL1/TTC9"/>
</dbReference>
<keyword evidence="5" id="KW-1185">Reference proteome</keyword>
<proteinExistence type="predicted"/>
<dbReference type="PANTHER" id="PTHR11242">
    <property type="entry name" value="ARYL HYDROCARBON RECEPTOR INTERACTING PROTEIN RELATED"/>
    <property type="match status" value="1"/>
</dbReference>
<reference evidence="4 5" key="1">
    <citation type="submission" date="2016-09" db="EMBL/GenBank/DDBJ databases">
        <title>Extensive genetic diversity and differential bi-allelic expression allows diatom success in the polar Southern Ocean.</title>
        <authorList>
            <consortium name="DOE Joint Genome Institute"/>
            <person name="Mock T."/>
            <person name="Otillar R.P."/>
            <person name="Strauss J."/>
            <person name="Dupont C."/>
            <person name="Frickenhaus S."/>
            <person name="Maumus F."/>
            <person name="Mcmullan M."/>
            <person name="Sanges R."/>
            <person name="Schmutz J."/>
            <person name="Toseland A."/>
            <person name="Valas R."/>
            <person name="Veluchamy A."/>
            <person name="Ward B.J."/>
            <person name="Allen A."/>
            <person name="Barry K."/>
            <person name="Falciatore A."/>
            <person name="Ferrante M."/>
            <person name="Fortunato A.E."/>
            <person name="Gloeckner G."/>
            <person name="Gruber A."/>
            <person name="Hipkin R."/>
            <person name="Janech M."/>
            <person name="Kroth P."/>
            <person name="Leese F."/>
            <person name="Lindquist E."/>
            <person name="Lyon B.R."/>
            <person name="Martin J."/>
            <person name="Mayer C."/>
            <person name="Parker M."/>
            <person name="Quesneville H."/>
            <person name="Raymond J."/>
            <person name="Uhlig C."/>
            <person name="Valentin K.U."/>
            <person name="Worden A.Z."/>
            <person name="Armbrust E.V."/>
            <person name="Bowler C."/>
            <person name="Green B."/>
            <person name="Moulton V."/>
            <person name="Van Oosterhout C."/>
            <person name="Grigoriev I."/>
        </authorList>
    </citation>
    <scope>NUCLEOTIDE SEQUENCE [LARGE SCALE GENOMIC DNA]</scope>
    <source>
        <strain evidence="4 5">CCMP1102</strain>
    </source>
</reference>
<evidence type="ECO:0000256" key="3">
    <source>
        <dbReference type="SAM" id="MobiDB-lite"/>
    </source>
</evidence>
<sequence>MSETGDSSVKRKSKGENNKEEEEEMSTKNLNSMMDDGNDGDDKGNHRTTSTCTGASANSNSNSCSSSSTSGINNDLAYDGMWSFAGFNGMMVQLAEDFVKAQHEEKVQQKATNDDDHYEENYINFINFDPSNEESMIECQEKLNERHLHLADGVLRRLVEGCCPSKIPICRLDEETTMKRIMECKLKGNHHFTRYEFREAIDHYDDALSCIPNNNKKNYLFIAPIHQIQQIVNVLSNKAECLLRKGRYEDAAETSTEALIFMNDHEKSRIRRAKANIEIGKYDRYEITSRGSSEMDGAAYLVQAKYDLEEVLDSEVEDSSEGKETAEKLLSQVNRLLNNAKKKVLDKNPTMDTNEWDLNVVKIQSRCW</sequence>
<dbReference type="SUPFAM" id="SSF48452">
    <property type="entry name" value="TPR-like"/>
    <property type="match status" value="1"/>
</dbReference>
<protein>
    <recommendedName>
        <fullName evidence="6">TPR-like protein</fullName>
    </recommendedName>
</protein>
<name>A0A1E7FMI2_9STRA</name>
<dbReference type="OrthoDB" id="1872379at2759"/>
<dbReference type="EMBL" id="KV784355">
    <property type="protein sequence ID" value="OEU19378.1"/>
    <property type="molecule type" value="Genomic_DNA"/>
</dbReference>
<evidence type="ECO:0000313" key="4">
    <source>
        <dbReference type="EMBL" id="OEU19378.1"/>
    </source>
</evidence>
<feature type="region of interest" description="Disordered" evidence="3">
    <location>
        <begin position="1"/>
        <end position="70"/>
    </location>
</feature>
<evidence type="ECO:0008006" key="6">
    <source>
        <dbReference type="Google" id="ProtNLM"/>
    </source>
</evidence>
<dbReference type="Proteomes" id="UP000095751">
    <property type="component" value="Unassembled WGS sequence"/>
</dbReference>
<dbReference type="InterPro" id="IPR019734">
    <property type="entry name" value="TPR_rpt"/>
</dbReference>
<accession>A0A1E7FMI2</accession>
<evidence type="ECO:0000313" key="5">
    <source>
        <dbReference type="Proteomes" id="UP000095751"/>
    </source>
</evidence>